<accession>A0AAD7ENL6</accession>
<dbReference type="EMBL" id="JARIHO010000023">
    <property type="protein sequence ID" value="KAJ7343262.1"/>
    <property type="molecule type" value="Genomic_DNA"/>
</dbReference>
<sequence length="148" mass="15588">MSCAANSSAQVKATAKSKGPRRAKSKPSTVRDKLRALVEKGWDANDRALGMRKGGMKNNTGGGSKKKGAPEEEDGEPVDSASHERPRPKPLYNRKTTAPARASSDEGASHDMHGPPRLVSTSAGTTPSVAGSALKYCAREKRCRTAGD</sequence>
<feature type="region of interest" description="Disordered" evidence="1">
    <location>
        <begin position="1"/>
        <end position="132"/>
    </location>
</feature>
<evidence type="ECO:0000313" key="2">
    <source>
        <dbReference type="EMBL" id="KAJ7343262.1"/>
    </source>
</evidence>
<reference evidence="2" key="1">
    <citation type="submission" date="2023-03" db="EMBL/GenBank/DDBJ databases">
        <title>Massive genome expansion in bonnet fungi (Mycena s.s.) driven by repeated elements and novel gene families across ecological guilds.</title>
        <authorList>
            <consortium name="Lawrence Berkeley National Laboratory"/>
            <person name="Harder C.B."/>
            <person name="Miyauchi S."/>
            <person name="Viragh M."/>
            <person name="Kuo A."/>
            <person name="Thoen E."/>
            <person name="Andreopoulos B."/>
            <person name="Lu D."/>
            <person name="Skrede I."/>
            <person name="Drula E."/>
            <person name="Henrissat B."/>
            <person name="Morin E."/>
            <person name="Kohler A."/>
            <person name="Barry K."/>
            <person name="LaButti K."/>
            <person name="Morin E."/>
            <person name="Salamov A."/>
            <person name="Lipzen A."/>
            <person name="Mereny Z."/>
            <person name="Hegedus B."/>
            <person name="Baldrian P."/>
            <person name="Stursova M."/>
            <person name="Weitz H."/>
            <person name="Taylor A."/>
            <person name="Grigoriev I.V."/>
            <person name="Nagy L.G."/>
            <person name="Martin F."/>
            <person name="Kauserud H."/>
        </authorList>
    </citation>
    <scope>NUCLEOTIDE SEQUENCE</scope>
    <source>
        <strain evidence="2">CBHHK002</strain>
    </source>
</reference>
<organism evidence="2 3">
    <name type="scientific">Mycena albidolilacea</name>
    <dbReference type="NCBI Taxonomy" id="1033008"/>
    <lineage>
        <taxon>Eukaryota</taxon>
        <taxon>Fungi</taxon>
        <taxon>Dikarya</taxon>
        <taxon>Basidiomycota</taxon>
        <taxon>Agaricomycotina</taxon>
        <taxon>Agaricomycetes</taxon>
        <taxon>Agaricomycetidae</taxon>
        <taxon>Agaricales</taxon>
        <taxon>Marasmiineae</taxon>
        <taxon>Mycenaceae</taxon>
        <taxon>Mycena</taxon>
    </lineage>
</organism>
<proteinExistence type="predicted"/>
<feature type="compositionally biased region" description="Basic and acidic residues" evidence="1">
    <location>
        <begin position="103"/>
        <end position="114"/>
    </location>
</feature>
<gene>
    <name evidence="2" type="ORF">DFH08DRAFT_810746</name>
</gene>
<feature type="compositionally biased region" description="Polar residues" evidence="1">
    <location>
        <begin position="119"/>
        <end position="129"/>
    </location>
</feature>
<dbReference type="AlphaFoldDB" id="A0AAD7ENL6"/>
<evidence type="ECO:0000313" key="3">
    <source>
        <dbReference type="Proteomes" id="UP001218218"/>
    </source>
</evidence>
<feature type="compositionally biased region" description="Basic and acidic residues" evidence="1">
    <location>
        <begin position="29"/>
        <end position="46"/>
    </location>
</feature>
<protein>
    <submittedName>
        <fullName evidence="2">Uncharacterized protein</fullName>
    </submittedName>
</protein>
<comment type="caution">
    <text evidence="2">The sequence shown here is derived from an EMBL/GenBank/DDBJ whole genome shotgun (WGS) entry which is preliminary data.</text>
</comment>
<keyword evidence="3" id="KW-1185">Reference proteome</keyword>
<name>A0AAD7ENL6_9AGAR</name>
<evidence type="ECO:0000256" key="1">
    <source>
        <dbReference type="SAM" id="MobiDB-lite"/>
    </source>
</evidence>
<dbReference type="Proteomes" id="UP001218218">
    <property type="component" value="Unassembled WGS sequence"/>
</dbReference>
<feature type="compositionally biased region" description="Polar residues" evidence="1">
    <location>
        <begin position="1"/>
        <end position="11"/>
    </location>
</feature>